<evidence type="ECO:0000256" key="1">
    <source>
        <dbReference type="ARBA" id="ARBA00006484"/>
    </source>
</evidence>
<dbReference type="Pfam" id="PF13561">
    <property type="entry name" value="adh_short_C2"/>
    <property type="match status" value="1"/>
</dbReference>
<dbReference type="InterPro" id="IPR020904">
    <property type="entry name" value="Sc_DH/Rdtase_CS"/>
</dbReference>
<organism evidence="2 3">
    <name type="scientific">Streptomyces lycii</name>
    <dbReference type="NCBI Taxonomy" id="2654337"/>
    <lineage>
        <taxon>Bacteria</taxon>
        <taxon>Bacillati</taxon>
        <taxon>Actinomycetota</taxon>
        <taxon>Actinomycetes</taxon>
        <taxon>Kitasatosporales</taxon>
        <taxon>Streptomycetaceae</taxon>
        <taxon>Streptomyces</taxon>
    </lineage>
</organism>
<dbReference type="SUPFAM" id="SSF51735">
    <property type="entry name" value="NAD(P)-binding Rossmann-fold domains"/>
    <property type="match status" value="1"/>
</dbReference>
<reference evidence="2 3" key="1">
    <citation type="submission" date="2019-10" db="EMBL/GenBank/DDBJ databases">
        <title>Streptomyces tenebrisbrunneis sp.nov., an endogenous actinomycete isolated from of Lycium ruthenicum.</title>
        <authorList>
            <person name="Ma L."/>
        </authorList>
    </citation>
    <scope>NUCLEOTIDE SEQUENCE [LARGE SCALE GENOMIC DNA]</scope>
    <source>
        <strain evidence="2 3">TRM 66187</strain>
    </source>
</reference>
<comment type="caution">
    <text evidence="2">The sequence shown here is derived from an EMBL/GenBank/DDBJ whole genome shotgun (WGS) entry which is preliminary data.</text>
</comment>
<comment type="similarity">
    <text evidence="1">Belongs to the short-chain dehydrogenases/reductases (SDR) family.</text>
</comment>
<dbReference type="InterPro" id="IPR002347">
    <property type="entry name" value="SDR_fam"/>
</dbReference>
<dbReference type="PROSITE" id="PS00061">
    <property type="entry name" value="ADH_SHORT"/>
    <property type="match status" value="1"/>
</dbReference>
<dbReference type="PANTHER" id="PTHR42760:SF53">
    <property type="entry name" value="BLR4183 PROTEIN"/>
    <property type="match status" value="1"/>
</dbReference>
<proteinExistence type="inferred from homology"/>
<dbReference type="PRINTS" id="PR00081">
    <property type="entry name" value="GDHRDH"/>
</dbReference>
<accession>A0ABQ7FGP1</accession>
<dbReference type="PRINTS" id="PR00080">
    <property type="entry name" value="SDRFAMILY"/>
</dbReference>
<dbReference type="PANTHER" id="PTHR42760">
    <property type="entry name" value="SHORT-CHAIN DEHYDROGENASES/REDUCTASES FAMILY MEMBER"/>
    <property type="match status" value="1"/>
</dbReference>
<name>A0ABQ7FGP1_9ACTN</name>
<dbReference type="RefSeq" id="WP_098753852.1">
    <property type="nucleotide sequence ID" value="NZ_WHPN01000314.1"/>
</dbReference>
<evidence type="ECO:0000313" key="2">
    <source>
        <dbReference type="EMBL" id="KAF4407480.1"/>
    </source>
</evidence>
<gene>
    <name evidence="2" type="ORF">GCU69_19475</name>
</gene>
<evidence type="ECO:0000313" key="3">
    <source>
        <dbReference type="Proteomes" id="UP000621266"/>
    </source>
</evidence>
<dbReference type="EMBL" id="WHPN01000314">
    <property type="protein sequence ID" value="KAF4407480.1"/>
    <property type="molecule type" value="Genomic_DNA"/>
</dbReference>
<protein>
    <submittedName>
        <fullName evidence="2">SDR family oxidoreductase</fullName>
    </submittedName>
</protein>
<dbReference type="Gene3D" id="3.40.50.720">
    <property type="entry name" value="NAD(P)-binding Rossmann-like Domain"/>
    <property type="match status" value="1"/>
</dbReference>
<dbReference type="InterPro" id="IPR036291">
    <property type="entry name" value="NAD(P)-bd_dom_sf"/>
</dbReference>
<dbReference type="Proteomes" id="UP000621266">
    <property type="component" value="Unassembled WGS sequence"/>
</dbReference>
<sequence length="245" mass="24874">MDLGLTGKRALVTGGSRGIGRAAVLALAREGVHVVAGHRQHSEAAAGLERDLKALGGNHRLVAADLSTPEGAAELVAAAGETLGGIDIIVNNAGAMSQVPYAQLEQGEWDRLIFTNLTAVHLIVQHALPLLGEGAAIVNIGSGLAMVGMPGRAHYTASKAGLVGLSRSLAKELGRKGVRVNVIAPGIIETDLAGHLDPAARARYESLAALGRLGRPEDIANAVLFFAGSLSGFVSGATLPADGGI</sequence>
<keyword evidence="3" id="KW-1185">Reference proteome</keyword>